<evidence type="ECO:0000313" key="2">
    <source>
        <dbReference type="EMBL" id="MFM1726085.1"/>
    </source>
</evidence>
<keyword evidence="1" id="KW-1133">Transmembrane helix</keyword>
<feature type="transmembrane region" description="Helical" evidence="1">
    <location>
        <begin position="24"/>
        <end position="47"/>
    </location>
</feature>
<name>A0ABW9FKG5_9NOCA</name>
<comment type="caution">
    <text evidence="2">The sequence shown here is derived from an EMBL/GenBank/DDBJ whole genome shotgun (WGS) entry which is preliminary data.</text>
</comment>
<sequence length="125" mass="12714">MGVWFVAIVSAGVALIVAPPSTGLAVVSALVTCVGGGLAAAATARTLRENRGQRLPWLGRPPVHPRRWDLLSGSGAPMMAFGAGVFGRTVGSPTTAVVLPIAVVAAITGVLCAAQLRHNRRVVTP</sequence>
<accession>A0ABW9FKG5</accession>
<feature type="transmembrane region" description="Helical" evidence="1">
    <location>
        <begin position="68"/>
        <end position="90"/>
    </location>
</feature>
<organism evidence="2 3">
    <name type="scientific">Rhodococcus parequi</name>
    <dbReference type="NCBI Taxonomy" id="3137122"/>
    <lineage>
        <taxon>Bacteria</taxon>
        <taxon>Bacillati</taxon>
        <taxon>Actinomycetota</taxon>
        <taxon>Actinomycetes</taxon>
        <taxon>Mycobacteriales</taxon>
        <taxon>Nocardiaceae</taxon>
        <taxon>Rhodococcus</taxon>
    </lineage>
</organism>
<keyword evidence="1" id="KW-0812">Transmembrane</keyword>
<feature type="transmembrane region" description="Helical" evidence="1">
    <location>
        <begin position="96"/>
        <end position="116"/>
    </location>
</feature>
<keyword evidence="1" id="KW-0472">Membrane</keyword>
<protein>
    <submittedName>
        <fullName evidence="2">Uncharacterized protein</fullName>
    </submittedName>
</protein>
<dbReference type="RefSeq" id="WP_420166530.1">
    <property type="nucleotide sequence ID" value="NZ_JBDLNV010000008.1"/>
</dbReference>
<evidence type="ECO:0000313" key="3">
    <source>
        <dbReference type="Proteomes" id="UP001629745"/>
    </source>
</evidence>
<evidence type="ECO:0000256" key="1">
    <source>
        <dbReference type="SAM" id="Phobius"/>
    </source>
</evidence>
<reference evidence="2 3" key="1">
    <citation type="submission" date="2023-11" db="EMBL/GenBank/DDBJ databases">
        <authorList>
            <person name="Val-Calvo J."/>
            <person name="Scortti M."/>
            <person name="Vazquez-Boland J."/>
        </authorList>
    </citation>
    <scope>NUCLEOTIDE SEQUENCE [LARGE SCALE GENOMIC DNA]</scope>
    <source>
        <strain evidence="2 3">PAM 2766</strain>
    </source>
</reference>
<dbReference type="EMBL" id="JBDLNV010000008">
    <property type="protein sequence ID" value="MFM1726085.1"/>
    <property type="molecule type" value="Genomic_DNA"/>
</dbReference>
<proteinExistence type="predicted"/>
<keyword evidence="3" id="KW-1185">Reference proteome</keyword>
<gene>
    <name evidence="2" type="ORF">ABEU20_004709</name>
</gene>
<dbReference type="Proteomes" id="UP001629745">
    <property type="component" value="Unassembled WGS sequence"/>
</dbReference>